<dbReference type="RefSeq" id="WP_338391911.1">
    <property type="nucleotide sequence ID" value="NZ_AP025314.1"/>
</dbReference>
<dbReference type="Pfam" id="PF07715">
    <property type="entry name" value="Plug"/>
    <property type="match status" value="1"/>
</dbReference>
<keyword evidence="9" id="KW-0732">Signal</keyword>
<dbReference type="InterPro" id="IPR037066">
    <property type="entry name" value="Plug_dom_sf"/>
</dbReference>
<dbReference type="InterPro" id="IPR008969">
    <property type="entry name" value="CarboxyPept-like_regulatory"/>
</dbReference>
<comment type="similarity">
    <text evidence="7">Belongs to the TonB-dependent receptor family.</text>
</comment>
<evidence type="ECO:0000313" key="12">
    <source>
        <dbReference type="Proteomes" id="UP001348817"/>
    </source>
</evidence>
<dbReference type="SUPFAM" id="SSF49464">
    <property type="entry name" value="Carboxypeptidase regulatory domain-like"/>
    <property type="match status" value="1"/>
</dbReference>
<feature type="signal peptide" evidence="9">
    <location>
        <begin position="1"/>
        <end position="21"/>
    </location>
</feature>
<dbReference type="InterPro" id="IPR023997">
    <property type="entry name" value="TonB-dep_OMP_SusC/RagA_CS"/>
</dbReference>
<dbReference type="NCBIfam" id="TIGR04057">
    <property type="entry name" value="SusC_RagA_signa"/>
    <property type="match status" value="1"/>
</dbReference>
<accession>A0AAU9DD41</accession>
<feature type="chain" id="PRO_5043930646" evidence="9">
    <location>
        <begin position="22"/>
        <end position="1051"/>
    </location>
</feature>
<dbReference type="Gene3D" id="2.40.170.20">
    <property type="entry name" value="TonB-dependent receptor, beta-barrel domain"/>
    <property type="match status" value="1"/>
</dbReference>
<organism evidence="11 12">
    <name type="scientific">Fulvitalea axinellae</name>
    <dbReference type="NCBI Taxonomy" id="1182444"/>
    <lineage>
        <taxon>Bacteria</taxon>
        <taxon>Pseudomonadati</taxon>
        <taxon>Bacteroidota</taxon>
        <taxon>Cytophagia</taxon>
        <taxon>Cytophagales</taxon>
        <taxon>Persicobacteraceae</taxon>
        <taxon>Fulvitalea</taxon>
    </lineage>
</organism>
<dbReference type="Pfam" id="PF13715">
    <property type="entry name" value="CarbopepD_reg_2"/>
    <property type="match status" value="1"/>
</dbReference>
<evidence type="ECO:0000256" key="6">
    <source>
        <dbReference type="ARBA" id="ARBA00023237"/>
    </source>
</evidence>
<evidence type="ECO:0000256" key="5">
    <source>
        <dbReference type="ARBA" id="ARBA00023136"/>
    </source>
</evidence>
<dbReference type="InterPro" id="IPR039426">
    <property type="entry name" value="TonB-dep_rcpt-like"/>
</dbReference>
<dbReference type="PROSITE" id="PS52016">
    <property type="entry name" value="TONB_DEPENDENT_REC_3"/>
    <property type="match status" value="1"/>
</dbReference>
<dbReference type="GO" id="GO:0009279">
    <property type="term" value="C:cell outer membrane"/>
    <property type="evidence" value="ECO:0007669"/>
    <property type="project" value="UniProtKB-SubCell"/>
</dbReference>
<keyword evidence="3 7" id="KW-1134">Transmembrane beta strand</keyword>
<keyword evidence="4 7" id="KW-0812">Transmembrane</keyword>
<keyword evidence="6 7" id="KW-0998">Cell outer membrane</keyword>
<protein>
    <submittedName>
        <fullName evidence="11">SusC/RagA family TonB-linked outer membrane protein</fullName>
    </submittedName>
</protein>
<evidence type="ECO:0000256" key="3">
    <source>
        <dbReference type="ARBA" id="ARBA00022452"/>
    </source>
</evidence>
<dbReference type="InterPro" id="IPR023996">
    <property type="entry name" value="TonB-dep_OMP_SusC/RagA"/>
</dbReference>
<evidence type="ECO:0000256" key="4">
    <source>
        <dbReference type="ARBA" id="ARBA00022692"/>
    </source>
</evidence>
<dbReference type="SUPFAM" id="SSF56935">
    <property type="entry name" value="Porins"/>
    <property type="match status" value="1"/>
</dbReference>
<feature type="compositionally biased region" description="Polar residues" evidence="8">
    <location>
        <begin position="508"/>
        <end position="519"/>
    </location>
</feature>
<proteinExistence type="inferred from homology"/>
<evidence type="ECO:0000313" key="11">
    <source>
        <dbReference type="EMBL" id="BDD10350.1"/>
    </source>
</evidence>
<dbReference type="AlphaFoldDB" id="A0AAU9DD41"/>
<dbReference type="EMBL" id="AP025314">
    <property type="protein sequence ID" value="BDD10350.1"/>
    <property type="molecule type" value="Genomic_DNA"/>
</dbReference>
<feature type="region of interest" description="Disordered" evidence="8">
    <location>
        <begin position="502"/>
        <end position="521"/>
    </location>
</feature>
<gene>
    <name evidence="11" type="ORF">FUAX_27820</name>
</gene>
<dbReference type="NCBIfam" id="TIGR04056">
    <property type="entry name" value="OMP_RagA_SusC"/>
    <property type="match status" value="1"/>
</dbReference>
<evidence type="ECO:0000256" key="8">
    <source>
        <dbReference type="SAM" id="MobiDB-lite"/>
    </source>
</evidence>
<comment type="subcellular location">
    <subcellularLocation>
        <location evidence="1 7">Cell outer membrane</location>
        <topology evidence="1 7">Multi-pass membrane protein</topology>
    </subcellularLocation>
</comment>
<evidence type="ECO:0000256" key="9">
    <source>
        <dbReference type="SAM" id="SignalP"/>
    </source>
</evidence>
<evidence type="ECO:0000256" key="2">
    <source>
        <dbReference type="ARBA" id="ARBA00022448"/>
    </source>
</evidence>
<keyword evidence="5 7" id="KW-0472">Membrane</keyword>
<sequence length="1051" mass="114768">MNKKVLLLSLILTLFSSFAWAQGKTVTGTVISEEDGEPIPGVNVQVKGKTAGTITDFEGQYTVVVSDGDILTFSFIGLATQEVEIGNRSKIDVTMSADLKKLDEVIVTAIGIKREERSLGYSATAVKSEALTEAAPQDVMSALKGKVAGLQISSAGGAPGSSSNVLLRGMSTITGSNQPLYVVDGVPMYNGTSGASSDLNAGVDFANGANAVNPNDVASVTVLKGSSATALYGSRGANGVILITTKNGKTGDRKKAQISFNSSVQFSNPLKFPEYQKKYGQGWQGHAAPDENTSWGDAYDGKPRVWGNVVDNEQRVKPYEFVEDNVKDFYETGTTYSNSLSLGAGDDEMNYYFSYGNVNADGTYPTDVDSYVRHNFSLRGGAKLTEKLSVRGSFNYVKTEQSVVSSGQGTSVLNGLWQIPADIPISELKDYNNKFNDLEGYFTPYGLLNPYFVLDNFGNELDANRYFGNFQFEYAIKDNLRLSWKVGTDISERKVRRWSPKLEIAGPNSGQNSPGSYSESRYRDSELNSDLLLTYNKNFGDDFEFTGIVGWNMNQRETDGITSSITNLSIPGFYHLSNSGDAPEVTQTSSKIRSAGVFASADLGYKDILFMSLTGRQDWSSTLPSSNNTFFYPGVNLGFVFSDAFGISDYVDYGKIRMGWARTGNAAPAYRTLTTFTQASHDNGFTELTYPWNGLNGYSLSNRAGNEDLKNEMTTEWELGADLRFFDNRLGIDFTYYNKVIEDLILDRLLPATSGYTVRTENTATVRNKGVEILVTATPVETDNFRWETSVNFAKNNNEVEKLSGESDEQSIGGLSSLSFIAKVGQPLGLYKGIGPKRTKDGKVIVDASTGRPIKSSEPEILGSSQVDFTMGWTNRFSYKNFTLGATVDMSRGGVMYSRTKDIMLFTGNGEVTGDRENYIVPNSVYLDSETGEYVENDIALSHDGNNLQKYWSEGGVDLAGGGLIDKDFIKLREVSLTYTLPQSLLSKTPFNSLQLSAVGRDLFLITADGNVYSDPEQSTFGAGSDILRMYGDYGAQLSNRSYGFSLKATF</sequence>
<keyword evidence="12" id="KW-1185">Reference proteome</keyword>
<keyword evidence="2 7" id="KW-0813">Transport</keyword>
<evidence type="ECO:0000256" key="1">
    <source>
        <dbReference type="ARBA" id="ARBA00004571"/>
    </source>
</evidence>
<dbReference type="Gene3D" id="2.170.130.10">
    <property type="entry name" value="TonB-dependent receptor, plug domain"/>
    <property type="match status" value="1"/>
</dbReference>
<evidence type="ECO:0000256" key="7">
    <source>
        <dbReference type="PROSITE-ProRule" id="PRU01360"/>
    </source>
</evidence>
<name>A0AAU9DD41_9BACT</name>
<dbReference type="Gene3D" id="2.60.40.1120">
    <property type="entry name" value="Carboxypeptidase-like, regulatory domain"/>
    <property type="match status" value="1"/>
</dbReference>
<evidence type="ECO:0000259" key="10">
    <source>
        <dbReference type="Pfam" id="PF07715"/>
    </source>
</evidence>
<dbReference type="InterPro" id="IPR036942">
    <property type="entry name" value="Beta-barrel_TonB_sf"/>
</dbReference>
<dbReference type="FunFam" id="2.60.40.1120:FF:000003">
    <property type="entry name" value="Outer membrane protein Omp121"/>
    <property type="match status" value="1"/>
</dbReference>
<dbReference type="Proteomes" id="UP001348817">
    <property type="component" value="Chromosome"/>
</dbReference>
<dbReference type="KEGG" id="fax:FUAX_27820"/>
<dbReference type="InterPro" id="IPR012910">
    <property type="entry name" value="Plug_dom"/>
</dbReference>
<reference evidence="11 12" key="1">
    <citation type="submission" date="2021-12" db="EMBL/GenBank/DDBJ databases">
        <title>Genome sequencing of bacteria with rrn-lacking chromosome and rrn-plasmid.</title>
        <authorList>
            <person name="Anda M."/>
            <person name="Iwasaki W."/>
        </authorList>
    </citation>
    <scope>NUCLEOTIDE SEQUENCE [LARGE SCALE GENOMIC DNA]</scope>
    <source>
        <strain evidence="11 12">DSM 100852</strain>
    </source>
</reference>
<feature type="domain" description="TonB-dependent receptor plug" evidence="10">
    <location>
        <begin position="117"/>
        <end position="240"/>
    </location>
</feature>